<keyword evidence="10" id="KW-0575">Peroxidase</keyword>
<dbReference type="EMBL" id="BAABIQ010000006">
    <property type="protein sequence ID" value="GAA4786324.1"/>
    <property type="molecule type" value="Genomic_DNA"/>
</dbReference>
<feature type="signal peptide" evidence="8">
    <location>
        <begin position="1"/>
        <end position="29"/>
    </location>
</feature>
<dbReference type="InterPro" id="IPR036909">
    <property type="entry name" value="Cyt_c-like_dom_sf"/>
</dbReference>
<evidence type="ECO:0000256" key="2">
    <source>
        <dbReference type="ARBA" id="ARBA00022617"/>
    </source>
</evidence>
<dbReference type="SUPFAM" id="SSF46626">
    <property type="entry name" value="Cytochrome c"/>
    <property type="match status" value="2"/>
</dbReference>
<evidence type="ECO:0000313" key="11">
    <source>
        <dbReference type="Proteomes" id="UP001501411"/>
    </source>
</evidence>
<sequence>MFIFAAMSKKWKVLGAMSLILLVLQSSFKAFEQAEDGIAIQQLRDLYQRPITQWPKPTIDSGVNWVEFKSLPGVDTAYFTLMEQPDVVLGKLLFFDPILSGSNQISCSSCHNPQTSWADKLSVSVGHDHQTGARNTLSLLNVSQRKSFFWDGRVSSLEEQVKSPIEAHNEMAMDGTKLPKKLHKIKAYRRLFKAAFGTEDITFDAIGKALARFERTLTSRRSRFDRFLNGEFKQLSDEEVYGMHLFRTKARCMNCHNGQYLTDEQFHNIGLTYYKRKYEDLGRYVITHDPQDVGKFRTPSLRDVMNTNPWMHNGLFDNIIGVLNIYNSGMQMVSAKPEQKAADPLYPVTDPLMKKLNLTKTEIHAIAAFLESVTATQYKMRRPEQLPRD</sequence>
<dbReference type="PROSITE" id="PS51007">
    <property type="entry name" value="CYTC"/>
    <property type="match status" value="2"/>
</dbReference>
<dbReference type="PANTHER" id="PTHR30600:SF10">
    <property type="entry name" value="BLL6722 PROTEIN"/>
    <property type="match status" value="1"/>
</dbReference>
<dbReference type="InterPro" id="IPR051395">
    <property type="entry name" value="Cytochrome_c_Peroxidase/MauG"/>
</dbReference>
<evidence type="ECO:0000256" key="5">
    <source>
        <dbReference type="ARBA" id="ARBA00023002"/>
    </source>
</evidence>
<gene>
    <name evidence="10" type="ORF">GCM10023231_12830</name>
</gene>
<feature type="chain" id="PRO_5046848340" evidence="8">
    <location>
        <begin position="30"/>
        <end position="389"/>
    </location>
</feature>
<evidence type="ECO:0000256" key="6">
    <source>
        <dbReference type="ARBA" id="ARBA00023004"/>
    </source>
</evidence>
<evidence type="ECO:0000256" key="3">
    <source>
        <dbReference type="ARBA" id="ARBA00022723"/>
    </source>
</evidence>
<dbReference type="InterPro" id="IPR004852">
    <property type="entry name" value="Di-haem_cyt_c_peroxidsae"/>
</dbReference>
<keyword evidence="11" id="KW-1185">Reference proteome</keyword>
<keyword evidence="3 7" id="KW-0479">Metal-binding</keyword>
<protein>
    <submittedName>
        <fullName evidence="10">Cytochrome c peroxidase</fullName>
    </submittedName>
</protein>
<feature type="domain" description="Cytochrome c" evidence="9">
    <location>
        <begin position="85"/>
        <end position="193"/>
    </location>
</feature>
<keyword evidence="5" id="KW-0560">Oxidoreductase</keyword>
<name>A0ABP9AUX4_9SPHI</name>
<dbReference type="Pfam" id="PF03150">
    <property type="entry name" value="CCP_MauG"/>
    <property type="match status" value="1"/>
</dbReference>
<dbReference type="Gene3D" id="1.10.760.10">
    <property type="entry name" value="Cytochrome c-like domain"/>
    <property type="match status" value="2"/>
</dbReference>
<dbReference type="PANTHER" id="PTHR30600">
    <property type="entry name" value="CYTOCHROME C PEROXIDASE-RELATED"/>
    <property type="match status" value="1"/>
</dbReference>
<evidence type="ECO:0000313" key="10">
    <source>
        <dbReference type="EMBL" id="GAA4786324.1"/>
    </source>
</evidence>
<evidence type="ECO:0000256" key="8">
    <source>
        <dbReference type="SAM" id="SignalP"/>
    </source>
</evidence>
<evidence type="ECO:0000259" key="9">
    <source>
        <dbReference type="PROSITE" id="PS51007"/>
    </source>
</evidence>
<accession>A0ABP9AUX4</accession>
<keyword evidence="4 8" id="KW-0732">Signal</keyword>
<evidence type="ECO:0000256" key="4">
    <source>
        <dbReference type="ARBA" id="ARBA00022729"/>
    </source>
</evidence>
<comment type="subcellular location">
    <subcellularLocation>
        <location evidence="1">Cell envelope</location>
    </subcellularLocation>
</comment>
<evidence type="ECO:0000256" key="7">
    <source>
        <dbReference type="PROSITE-ProRule" id="PRU00433"/>
    </source>
</evidence>
<organism evidence="10 11">
    <name type="scientific">Olivibacter ginsenosidimutans</name>
    <dbReference type="NCBI Taxonomy" id="1176537"/>
    <lineage>
        <taxon>Bacteria</taxon>
        <taxon>Pseudomonadati</taxon>
        <taxon>Bacteroidota</taxon>
        <taxon>Sphingobacteriia</taxon>
        <taxon>Sphingobacteriales</taxon>
        <taxon>Sphingobacteriaceae</taxon>
        <taxon>Olivibacter</taxon>
    </lineage>
</organism>
<evidence type="ECO:0000256" key="1">
    <source>
        <dbReference type="ARBA" id="ARBA00004196"/>
    </source>
</evidence>
<dbReference type="InterPro" id="IPR009056">
    <property type="entry name" value="Cyt_c-like_dom"/>
</dbReference>
<dbReference type="Proteomes" id="UP001501411">
    <property type="component" value="Unassembled WGS sequence"/>
</dbReference>
<proteinExistence type="predicted"/>
<comment type="caution">
    <text evidence="10">The sequence shown here is derived from an EMBL/GenBank/DDBJ whole genome shotgun (WGS) entry which is preliminary data.</text>
</comment>
<keyword evidence="6 7" id="KW-0408">Iron</keyword>
<dbReference type="GO" id="GO:0004601">
    <property type="term" value="F:peroxidase activity"/>
    <property type="evidence" value="ECO:0007669"/>
    <property type="project" value="UniProtKB-KW"/>
</dbReference>
<feature type="domain" description="Cytochrome c" evidence="9">
    <location>
        <begin position="237"/>
        <end position="374"/>
    </location>
</feature>
<reference evidence="11" key="1">
    <citation type="journal article" date="2019" name="Int. J. Syst. Evol. Microbiol.">
        <title>The Global Catalogue of Microorganisms (GCM) 10K type strain sequencing project: providing services to taxonomists for standard genome sequencing and annotation.</title>
        <authorList>
            <consortium name="The Broad Institute Genomics Platform"/>
            <consortium name="The Broad Institute Genome Sequencing Center for Infectious Disease"/>
            <person name="Wu L."/>
            <person name="Ma J."/>
        </authorList>
    </citation>
    <scope>NUCLEOTIDE SEQUENCE [LARGE SCALE GENOMIC DNA]</scope>
    <source>
        <strain evidence="11">JCM 18200</strain>
    </source>
</reference>
<keyword evidence="2 7" id="KW-0349">Heme</keyword>